<organism evidence="1 2">
    <name type="scientific">Colocasia esculenta</name>
    <name type="common">Wild taro</name>
    <name type="synonym">Arum esculentum</name>
    <dbReference type="NCBI Taxonomy" id="4460"/>
    <lineage>
        <taxon>Eukaryota</taxon>
        <taxon>Viridiplantae</taxon>
        <taxon>Streptophyta</taxon>
        <taxon>Embryophyta</taxon>
        <taxon>Tracheophyta</taxon>
        <taxon>Spermatophyta</taxon>
        <taxon>Magnoliopsida</taxon>
        <taxon>Liliopsida</taxon>
        <taxon>Araceae</taxon>
        <taxon>Aroideae</taxon>
        <taxon>Colocasieae</taxon>
        <taxon>Colocasia</taxon>
    </lineage>
</organism>
<evidence type="ECO:0000313" key="1">
    <source>
        <dbReference type="EMBL" id="MQL99320.1"/>
    </source>
</evidence>
<accession>A0A843W0Q0</accession>
<keyword evidence="2" id="KW-1185">Reference proteome</keyword>
<reference evidence="1" key="1">
    <citation type="submission" date="2017-07" db="EMBL/GenBank/DDBJ databases">
        <title>Taro Niue Genome Assembly and Annotation.</title>
        <authorList>
            <person name="Atibalentja N."/>
            <person name="Keating K."/>
            <person name="Fields C.J."/>
        </authorList>
    </citation>
    <scope>NUCLEOTIDE SEQUENCE</scope>
    <source>
        <strain evidence="1">Niue_2</strain>
        <tissue evidence="1">Leaf</tissue>
    </source>
</reference>
<name>A0A843W0Q0_COLES</name>
<comment type="caution">
    <text evidence="1">The sequence shown here is derived from an EMBL/GenBank/DDBJ whole genome shotgun (WGS) entry which is preliminary data.</text>
</comment>
<sequence>MYSWQPKFVLNYGGRDEFRTCWARVEELLVAEELWNDHKKLIFFHAVSAATYTDSHLEVDQSTLCPYKAVLDRNPRTCPFSVGVRRRPCERDGPIGRVLSLIATAHPSLSERDERTVAISLPDLTTASRSSHPIVAFWS</sequence>
<protein>
    <submittedName>
        <fullName evidence="1">Uncharacterized protein</fullName>
    </submittedName>
</protein>
<evidence type="ECO:0000313" key="2">
    <source>
        <dbReference type="Proteomes" id="UP000652761"/>
    </source>
</evidence>
<dbReference type="AlphaFoldDB" id="A0A843W0Q0"/>
<proteinExistence type="predicted"/>
<dbReference type="Proteomes" id="UP000652761">
    <property type="component" value="Unassembled WGS sequence"/>
</dbReference>
<dbReference type="EMBL" id="NMUH01002330">
    <property type="protein sequence ID" value="MQL99320.1"/>
    <property type="molecule type" value="Genomic_DNA"/>
</dbReference>
<gene>
    <name evidence="1" type="ORF">Taro_032044</name>
</gene>